<accession>A0A9I9EKM4</accession>
<sequence>MISSKIYSYGLFYSSERMPFVYYRSLYLSLQGFNFYNILRISAISNNILQGICKYYTMSVSANGSEYRLALLLVVLMLAHELEVVEDAECKFI</sequence>
<organism evidence="1">
    <name type="scientific">Cucumis melo</name>
    <name type="common">Muskmelon</name>
    <dbReference type="NCBI Taxonomy" id="3656"/>
    <lineage>
        <taxon>Eukaryota</taxon>
        <taxon>Viridiplantae</taxon>
        <taxon>Streptophyta</taxon>
        <taxon>Embryophyta</taxon>
        <taxon>Tracheophyta</taxon>
        <taxon>Spermatophyta</taxon>
        <taxon>Magnoliopsida</taxon>
        <taxon>eudicotyledons</taxon>
        <taxon>Gunneridae</taxon>
        <taxon>Pentapetalae</taxon>
        <taxon>rosids</taxon>
        <taxon>fabids</taxon>
        <taxon>Cucurbitales</taxon>
        <taxon>Cucurbitaceae</taxon>
        <taxon>Benincaseae</taxon>
        <taxon>Cucumis</taxon>
    </lineage>
</organism>
<evidence type="ECO:0000313" key="1">
    <source>
        <dbReference type="EnsemblPlants" id="MELO3C035073.2.1"/>
    </source>
</evidence>
<dbReference type="Gramene" id="MELO3C035073.2.1">
    <property type="protein sequence ID" value="MELO3C035073.2.1"/>
    <property type="gene ID" value="MELO3C035073.2"/>
</dbReference>
<dbReference type="AlphaFoldDB" id="A0A9I9EKM4"/>
<reference evidence="1" key="1">
    <citation type="submission" date="2023-03" db="UniProtKB">
        <authorList>
            <consortium name="EnsemblPlants"/>
        </authorList>
    </citation>
    <scope>IDENTIFICATION</scope>
</reference>
<proteinExistence type="predicted"/>
<name>A0A9I9EKM4_CUCME</name>
<protein>
    <submittedName>
        <fullName evidence="1">Uncharacterized protein</fullName>
    </submittedName>
</protein>
<dbReference type="EnsemblPlants" id="MELO3C035073.2.1">
    <property type="protein sequence ID" value="MELO3C035073.2.1"/>
    <property type="gene ID" value="MELO3C035073.2"/>
</dbReference>